<gene>
    <name evidence="2" type="ORF">GWI33_007514</name>
</gene>
<evidence type="ECO:0000313" key="2">
    <source>
        <dbReference type="EMBL" id="KAF7279247.1"/>
    </source>
</evidence>
<comment type="caution">
    <text evidence="2">The sequence shown here is derived from an EMBL/GenBank/DDBJ whole genome shotgun (WGS) entry which is preliminary data.</text>
</comment>
<name>A0A834IHR0_RHYFE</name>
<proteinExistence type="predicted"/>
<feature type="region of interest" description="Disordered" evidence="1">
    <location>
        <begin position="41"/>
        <end position="73"/>
    </location>
</feature>
<sequence>MEPFPVSPSPQHLSPTTRQPSVQWNLYARRNMAHSDCSVTMTTVPNPSRLPPLEMQPGPLGSTVNQPGCAAGAGYTREEGRQFTVEQLMQNVPGRN</sequence>
<feature type="region of interest" description="Disordered" evidence="1">
    <location>
        <begin position="1"/>
        <end position="20"/>
    </location>
</feature>
<feature type="compositionally biased region" description="Polar residues" evidence="1">
    <location>
        <begin position="9"/>
        <end position="20"/>
    </location>
</feature>
<organism evidence="2 3">
    <name type="scientific">Rhynchophorus ferrugineus</name>
    <name type="common">Red palm weevil</name>
    <name type="synonym">Curculio ferrugineus</name>
    <dbReference type="NCBI Taxonomy" id="354439"/>
    <lineage>
        <taxon>Eukaryota</taxon>
        <taxon>Metazoa</taxon>
        <taxon>Ecdysozoa</taxon>
        <taxon>Arthropoda</taxon>
        <taxon>Hexapoda</taxon>
        <taxon>Insecta</taxon>
        <taxon>Pterygota</taxon>
        <taxon>Neoptera</taxon>
        <taxon>Endopterygota</taxon>
        <taxon>Coleoptera</taxon>
        <taxon>Polyphaga</taxon>
        <taxon>Cucujiformia</taxon>
        <taxon>Curculionidae</taxon>
        <taxon>Dryophthorinae</taxon>
        <taxon>Rhynchophorus</taxon>
    </lineage>
</organism>
<evidence type="ECO:0000256" key="1">
    <source>
        <dbReference type="SAM" id="MobiDB-lite"/>
    </source>
</evidence>
<evidence type="ECO:0000313" key="3">
    <source>
        <dbReference type="Proteomes" id="UP000625711"/>
    </source>
</evidence>
<protein>
    <submittedName>
        <fullName evidence="2">Uncharacterized protein</fullName>
    </submittedName>
</protein>
<accession>A0A834IHR0</accession>
<reference evidence="2" key="1">
    <citation type="submission" date="2020-08" db="EMBL/GenBank/DDBJ databases">
        <title>Genome sequencing and assembly of the red palm weevil Rhynchophorus ferrugineus.</title>
        <authorList>
            <person name="Dias G.B."/>
            <person name="Bergman C.M."/>
            <person name="Manee M."/>
        </authorList>
    </citation>
    <scope>NUCLEOTIDE SEQUENCE</scope>
    <source>
        <strain evidence="2">AA-2017</strain>
        <tissue evidence="2">Whole larva</tissue>
    </source>
</reference>
<dbReference type="Proteomes" id="UP000625711">
    <property type="component" value="Unassembled WGS sequence"/>
</dbReference>
<dbReference type="AlphaFoldDB" id="A0A834IHR0"/>
<keyword evidence="3" id="KW-1185">Reference proteome</keyword>
<dbReference type="EMBL" id="JAACXV010000372">
    <property type="protein sequence ID" value="KAF7279247.1"/>
    <property type="molecule type" value="Genomic_DNA"/>
</dbReference>